<reference evidence="2" key="1">
    <citation type="submission" date="2020-10" db="EMBL/GenBank/DDBJ databases">
        <authorList>
            <person name="Gilroy R."/>
        </authorList>
    </citation>
    <scope>NUCLEOTIDE SEQUENCE</scope>
    <source>
        <strain evidence="2">CHK197-8231</strain>
    </source>
</reference>
<sequence>MFRREMKVNFKSFMIWLFIVMGMFTVVFLIYPSIIDSDSIQKIDDLIKIFPEEVLKAFNMDISSLDSAYGWLKSEGFVFVLLIVGCYAGILGSNILLKEENDKTIEYLNSLPVRRSDIVVQKVLAGLTYIILMVGLIGIFNFIGLSLSGDFNQEQYLFLSITPLFSSVVIYFICMFFSTFTHKSKKMIGVSLGIVFISYMLHMLSTIADSVSFLKYFSVFALSDIRNVITSTSIDPIMVVLSIGISGLFFILTMMHYNRKELVG</sequence>
<organism evidence="2 3">
    <name type="scientific">Candidatus Fimihabitans intestinipullorum</name>
    <dbReference type="NCBI Taxonomy" id="2840820"/>
    <lineage>
        <taxon>Bacteria</taxon>
        <taxon>Bacillati</taxon>
        <taxon>Mycoplasmatota</taxon>
        <taxon>Mycoplasmatota incertae sedis</taxon>
        <taxon>Candidatus Fimihabitans</taxon>
    </lineage>
</organism>
<evidence type="ECO:0000313" key="3">
    <source>
        <dbReference type="Proteomes" id="UP000824087"/>
    </source>
</evidence>
<proteinExistence type="predicted"/>
<dbReference type="EMBL" id="DVML01000017">
    <property type="protein sequence ID" value="HIU22510.1"/>
    <property type="molecule type" value="Genomic_DNA"/>
</dbReference>
<dbReference type="GO" id="GO:0005886">
    <property type="term" value="C:plasma membrane"/>
    <property type="evidence" value="ECO:0007669"/>
    <property type="project" value="UniProtKB-SubCell"/>
</dbReference>
<feature type="transmembrane region" description="Helical" evidence="1">
    <location>
        <begin position="228"/>
        <end position="252"/>
    </location>
</feature>
<dbReference type="PANTHER" id="PTHR37305:SF2">
    <property type="entry name" value="BACITRACIN TRANSPORT PERMEASE PROTEIN BCRB"/>
    <property type="match status" value="1"/>
</dbReference>
<comment type="caution">
    <text evidence="2">The sequence shown here is derived from an EMBL/GenBank/DDBJ whole genome shotgun (WGS) entry which is preliminary data.</text>
</comment>
<evidence type="ECO:0000256" key="1">
    <source>
        <dbReference type="SAM" id="Phobius"/>
    </source>
</evidence>
<feature type="transmembrane region" description="Helical" evidence="1">
    <location>
        <begin position="189"/>
        <end position="208"/>
    </location>
</feature>
<keyword evidence="1" id="KW-1133">Transmembrane helix</keyword>
<protein>
    <submittedName>
        <fullName evidence="2">ABC transporter permease subunit</fullName>
    </submittedName>
</protein>
<name>A0A9D1HW97_9BACT</name>
<dbReference type="Proteomes" id="UP000824087">
    <property type="component" value="Unassembled WGS sequence"/>
</dbReference>
<keyword evidence="1" id="KW-0472">Membrane</keyword>
<dbReference type="PANTHER" id="PTHR37305">
    <property type="entry name" value="INTEGRAL MEMBRANE PROTEIN-RELATED"/>
    <property type="match status" value="1"/>
</dbReference>
<gene>
    <name evidence="2" type="ORF">IAD49_02890</name>
</gene>
<evidence type="ECO:0000313" key="2">
    <source>
        <dbReference type="EMBL" id="HIU22510.1"/>
    </source>
</evidence>
<keyword evidence="1" id="KW-0812">Transmembrane</keyword>
<feature type="transmembrane region" description="Helical" evidence="1">
    <location>
        <begin position="76"/>
        <end position="97"/>
    </location>
</feature>
<dbReference type="Pfam" id="PF12679">
    <property type="entry name" value="ABC2_membrane_2"/>
    <property type="match status" value="1"/>
</dbReference>
<accession>A0A9D1HW97</accession>
<reference evidence="2" key="2">
    <citation type="journal article" date="2021" name="PeerJ">
        <title>Extensive microbial diversity within the chicken gut microbiome revealed by metagenomics and culture.</title>
        <authorList>
            <person name="Gilroy R."/>
            <person name="Ravi A."/>
            <person name="Getino M."/>
            <person name="Pursley I."/>
            <person name="Horton D.L."/>
            <person name="Alikhan N.F."/>
            <person name="Baker D."/>
            <person name="Gharbi K."/>
            <person name="Hall N."/>
            <person name="Watson M."/>
            <person name="Adriaenssens E.M."/>
            <person name="Foster-Nyarko E."/>
            <person name="Jarju S."/>
            <person name="Secka A."/>
            <person name="Antonio M."/>
            <person name="Oren A."/>
            <person name="Chaudhuri R.R."/>
            <person name="La Ragione R."/>
            <person name="Hildebrand F."/>
            <person name="Pallen M.J."/>
        </authorList>
    </citation>
    <scope>NUCLEOTIDE SEQUENCE</scope>
    <source>
        <strain evidence="2">CHK197-8231</strain>
    </source>
</reference>
<dbReference type="AlphaFoldDB" id="A0A9D1HW97"/>
<feature type="transmembrane region" description="Helical" evidence="1">
    <location>
        <begin position="156"/>
        <end position="177"/>
    </location>
</feature>
<feature type="transmembrane region" description="Helical" evidence="1">
    <location>
        <begin position="118"/>
        <end position="144"/>
    </location>
</feature>
<feature type="transmembrane region" description="Helical" evidence="1">
    <location>
        <begin position="12"/>
        <end position="31"/>
    </location>
</feature>
<dbReference type="GO" id="GO:0140359">
    <property type="term" value="F:ABC-type transporter activity"/>
    <property type="evidence" value="ECO:0007669"/>
    <property type="project" value="InterPro"/>
</dbReference>